<dbReference type="PANTHER" id="PTHR44825:SF1">
    <property type="entry name" value="DNAJ HOMOLOG SUBFAMILY C MEMBER 4"/>
    <property type="match status" value="1"/>
</dbReference>
<dbReference type="InterPro" id="IPR001623">
    <property type="entry name" value="DnaJ_domain"/>
</dbReference>
<dbReference type="PROSITE" id="PS00636">
    <property type="entry name" value="DNAJ_1"/>
    <property type="match status" value="1"/>
</dbReference>
<name>A0ABR2WNK6_9FUNG</name>
<evidence type="ECO:0000313" key="4">
    <source>
        <dbReference type="Proteomes" id="UP001479436"/>
    </source>
</evidence>
<gene>
    <name evidence="3" type="ORF">K7432_010533</name>
</gene>
<dbReference type="Pfam" id="PF00226">
    <property type="entry name" value="DnaJ"/>
    <property type="match status" value="1"/>
</dbReference>
<comment type="caution">
    <text evidence="3">The sequence shown here is derived from an EMBL/GenBank/DDBJ whole genome shotgun (WGS) entry which is preliminary data.</text>
</comment>
<proteinExistence type="predicted"/>
<dbReference type="InterPro" id="IPR052763">
    <property type="entry name" value="DnaJ_C4"/>
</dbReference>
<organism evidence="3 4">
    <name type="scientific">Basidiobolus ranarum</name>
    <dbReference type="NCBI Taxonomy" id="34480"/>
    <lineage>
        <taxon>Eukaryota</taxon>
        <taxon>Fungi</taxon>
        <taxon>Fungi incertae sedis</taxon>
        <taxon>Zoopagomycota</taxon>
        <taxon>Entomophthoromycotina</taxon>
        <taxon>Basidiobolomycetes</taxon>
        <taxon>Basidiobolales</taxon>
        <taxon>Basidiobolaceae</taxon>
        <taxon>Basidiobolus</taxon>
    </lineage>
</organism>
<dbReference type="PRINTS" id="PR00625">
    <property type="entry name" value="JDOMAIN"/>
</dbReference>
<dbReference type="PROSITE" id="PS50076">
    <property type="entry name" value="DNAJ_2"/>
    <property type="match status" value="1"/>
</dbReference>
<dbReference type="CDD" id="cd06257">
    <property type="entry name" value="DnaJ"/>
    <property type="match status" value="1"/>
</dbReference>
<dbReference type="InterPro" id="IPR018253">
    <property type="entry name" value="DnaJ_domain_CS"/>
</dbReference>
<feature type="region of interest" description="Disordered" evidence="1">
    <location>
        <begin position="1"/>
        <end position="31"/>
    </location>
</feature>
<dbReference type="EMBL" id="JASJQH010000732">
    <property type="protein sequence ID" value="KAK9763102.1"/>
    <property type="molecule type" value="Genomic_DNA"/>
</dbReference>
<dbReference type="InterPro" id="IPR036869">
    <property type="entry name" value="J_dom_sf"/>
</dbReference>
<feature type="domain" description="J" evidence="2">
    <location>
        <begin position="49"/>
        <end position="114"/>
    </location>
</feature>
<reference evidence="3 4" key="1">
    <citation type="submission" date="2023-04" db="EMBL/GenBank/DDBJ databases">
        <title>Genome of Basidiobolus ranarum AG-B5.</title>
        <authorList>
            <person name="Stajich J.E."/>
            <person name="Carter-House D."/>
            <person name="Gryganskyi A."/>
        </authorList>
    </citation>
    <scope>NUCLEOTIDE SEQUENCE [LARGE SCALE GENOMIC DNA]</scope>
    <source>
        <strain evidence="3 4">AG-B5</strain>
    </source>
</reference>
<dbReference type="PANTHER" id="PTHR44825">
    <property type="match status" value="1"/>
</dbReference>
<accession>A0ABR2WNK6</accession>
<dbReference type="Gene3D" id="1.10.287.110">
    <property type="entry name" value="DnaJ domain"/>
    <property type="match status" value="1"/>
</dbReference>
<feature type="compositionally biased region" description="Low complexity" evidence="1">
    <location>
        <begin position="17"/>
        <end position="27"/>
    </location>
</feature>
<dbReference type="SUPFAM" id="SSF46565">
    <property type="entry name" value="Chaperone J-domain"/>
    <property type="match status" value="1"/>
</dbReference>
<evidence type="ECO:0000256" key="1">
    <source>
        <dbReference type="SAM" id="MobiDB-lite"/>
    </source>
</evidence>
<evidence type="ECO:0000259" key="2">
    <source>
        <dbReference type="PROSITE" id="PS50076"/>
    </source>
</evidence>
<keyword evidence="4" id="KW-1185">Reference proteome</keyword>
<evidence type="ECO:0000313" key="3">
    <source>
        <dbReference type="EMBL" id="KAK9763102.1"/>
    </source>
</evidence>
<sequence>MATSTSTAIPTPLPQESISIPSSPSSSQKAKLTRQEALDLVEEILAESNLYRILGVSSSASTEEIRRAYISRSRVCHPDKLPGNSQATEAFQKISTAYETLSNTNSRRTYDHYGTKINSLNSEETLSSALLQIFNEFMEGDFEHLLSIVEFINFQNPDLNIDKEKANQLFVQVREVFLVAGKYLNEVKFEVMKLYEIQGELRSLSYFDVFGRLRLSIQLSRIFFSIPVKMNNAVADRQIVNSQLCKLLSELTGLLEFSERTVGRVDAWVADRWKTLPLNG</sequence>
<dbReference type="SMART" id="SM00271">
    <property type="entry name" value="DnaJ"/>
    <property type="match status" value="1"/>
</dbReference>
<protein>
    <recommendedName>
        <fullName evidence="2">J domain-containing protein</fullName>
    </recommendedName>
</protein>
<dbReference type="Proteomes" id="UP001479436">
    <property type="component" value="Unassembled WGS sequence"/>
</dbReference>